<comment type="caution">
    <text evidence="1">The sequence shown here is derived from an EMBL/GenBank/DDBJ whole genome shotgun (WGS) entry which is preliminary data.</text>
</comment>
<evidence type="ECO:0008006" key="2">
    <source>
        <dbReference type="Google" id="ProtNLM"/>
    </source>
</evidence>
<protein>
    <recommendedName>
        <fullName evidence="2">Hep/Hag repeat protein</fullName>
    </recommendedName>
</protein>
<proteinExistence type="predicted"/>
<organism evidence="1">
    <name type="scientific">human gut metagenome</name>
    <dbReference type="NCBI Taxonomy" id="408170"/>
    <lineage>
        <taxon>unclassified sequences</taxon>
        <taxon>metagenomes</taxon>
        <taxon>organismal metagenomes</taxon>
    </lineage>
</organism>
<sequence>DGAPGKDGVDGKIGINGKDGRSADITIGKGAAGVDGKDGEAGQAGKDGITRIIYKDEKGETRQVATLDDGLKFKGDNETVVTRKLNTQLDIIGGADATKLSENNIGVFGTQDGGLAVK</sequence>
<dbReference type="EMBL" id="AZMM01002663">
    <property type="protein sequence ID" value="ETJ43345.1"/>
    <property type="molecule type" value="Genomic_DNA"/>
</dbReference>
<evidence type="ECO:0000313" key="1">
    <source>
        <dbReference type="EMBL" id="ETJ43345.1"/>
    </source>
</evidence>
<accession>W1YNP1</accession>
<reference evidence="1" key="1">
    <citation type="submission" date="2013-12" db="EMBL/GenBank/DDBJ databases">
        <title>A Varibaculum cambriense genome reconstructed from a premature infant gut community with otherwise low bacterial novelty that shifts toward anaerobic metabolism during the third week of life.</title>
        <authorList>
            <person name="Brown C.T."/>
            <person name="Sharon I."/>
            <person name="Thomas B.C."/>
            <person name="Castelle C.J."/>
            <person name="Morowitz M.J."/>
            <person name="Banfield J.F."/>
        </authorList>
    </citation>
    <scope>NUCLEOTIDE SEQUENCE</scope>
</reference>
<feature type="non-terminal residue" evidence="1">
    <location>
        <position position="1"/>
    </location>
</feature>
<name>W1YNP1_9ZZZZ</name>
<feature type="non-terminal residue" evidence="1">
    <location>
        <position position="118"/>
    </location>
</feature>
<gene>
    <name evidence="1" type="ORF">Q604_UNBC02663G0001</name>
</gene>
<dbReference type="AlphaFoldDB" id="W1YNP1"/>